<keyword evidence="3" id="KW-0012">Acyltransferase</keyword>
<keyword evidence="2 4" id="KW-0808">Transferase</keyword>
<dbReference type="EMBL" id="FNNU01000004">
    <property type="protein sequence ID" value="SDX50483.1"/>
    <property type="molecule type" value="Genomic_DNA"/>
</dbReference>
<dbReference type="Gene3D" id="2.40.40.20">
    <property type="match status" value="1"/>
</dbReference>
<evidence type="ECO:0000256" key="2">
    <source>
        <dbReference type="ARBA" id="ARBA00022679"/>
    </source>
</evidence>
<organism evidence="4 5">
    <name type="scientific">Pseudomonas kuykendallii</name>
    <dbReference type="NCBI Taxonomy" id="1007099"/>
    <lineage>
        <taxon>Bacteria</taxon>
        <taxon>Pseudomonadati</taxon>
        <taxon>Pseudomonadota</taxon>
        <taxon>Gammaproteobacteria</taxon>
        <taxon>Pseudomonadales</taxon>
        <taxon>Pseudomonadaceae</taxon>
        <taxon>Pseudomonas</taxon>
    </lineage>
</organism>
<dbReference type="Proteomes" id="UP000243778">
    <property type="component" value="Unassembled WGS sequence"/>
</dbReference>
<keyword evidence="5" id="KW-1185">Reference proteome</keyword>
<dbReference type="InterPro" id="IPR007041">
    <property type="entry name" value="Arg_succinylTrfase_AstA/AruG"/>
</dbReference>
<evidence type="ECO:0000256" key="1">
    <source>
        <dbReference type="ARBA" id="ARBA00022503"/>
    </source>
</evidence>
<dbReference type="NCBIfam" id="TIGR03243">
    <property type="entry name" value="arg_catab_AOST"/>
    <property type="match status" value="1"/>
</dbReference>
<proteinExistence type="predicted"/>
<sequence length="342" mass="37258">MLVMRPAQMSDLAEVQRLAADSPVGVTSLPDDSGRLGEKIGASEASFAAEVSFNGEETYFFVLEDSDSGRLVGCSGIVASAGYSEPFYSFRNETFVHAARELKIHNKTHVLSLCHDLTGNSLLTSFYIEPGLVDSIAAELVSRARLLFVANHPERFADAIVTEIVGQSDENGDSPFWDAVGRNFFDINYAEAERLCGLKSRTFLAELMPHYPIYVPLLPDSAQEAMGQVHPRAQITFDILMREGFETDHYIDIFDGGPTLHARTSGIRSIAQSRMVPVAILEERREPIRGGRPYLVSNGQLQDFRALVVELDWVPGKPVSLPGAAAEALGAGEGASVRLVAV</sequence>
<dbReference type="GO" id="GO:0006527">
    <property type="term" value="P:L-arginine catabolic process"/>
    <property type="evidence" value="ECO:0007669"/>
    <property type="project" value="InterPro"/>
</dbReference>
<dbReference type="InterPro" id="IPR017651">
    <property type="entry name" value="Arg/Orn_succinylTfrase_asu"/>
</dbReference>
<evidence type="ECO:0000313" key="4">
    <source>
        <dbReference type="EMBL" id="SDX50483.1"/>
    </source>
</evidence>
<dbReference type="PANTHER" id="PTHR30420:SF1">
    <property type="entry name" value="ARGININE N-SUCCINYLTRANSFERASE"/>
    <property type="match status" value="1"/>
</dbReference>
<dbReference type="GO" id="GO:0008791">
    <property type="term" value="F:arginine N-succinyltransferase activity"/>
    <property type="evidence" value="ECO:0007669"/>
    <property type="project" value="InterPro"/>
</dbReference>
<dbReference type="RefSeq" id="WP_090230141.1">
    <property type="nucleotide sequence ID" value="NZ_FNNU01000004.1"/>
</dbReference>
<gene>
    <name evidence="4" type="ORF">SAMN05216287_3155</name>
</gene>
<protein>
    <submittedName>
        <fullName evidence="4">Arginine succinyltransferase</fullName>
    </submittedName>
</protein>
<dbReference type="PANTHER" id="PTHR30420">
    <property type="entry name" value="N-SUCCINYLARGININE DIHYDROLASE"/>
    <property type="match status" value="1"/>
</dbReference>
<accession>A0A1H3C8M7</accession>
<evidence type="ECO:0000256" key="3">
    <source>
        <dbReference type="ARBA" id="ARBA00023315"/>
    </source>
</evidence>
<dbReference type="AlphaFoldDB" id="A0A1H3C8M7"/>
<name>A0A1H3C8M7_9PSED</name>
<dbReference type="STRING" id="1007099.SAMN05216287_3155"/>
<reference evidence="5" key="1">
    <citation type="submission" date="2016-10" db="EMBL/GenBank/DDBJ databases">
        <authorList>
            <person name="Varghese N."/>
            <person name="Submissions S."/>
        </authorList>
    </citation>
    <scope>NUCLEOTIDE SEQUENCE [LARGE SCALE GENOMIC DNA]</scope>
    <source>
        <strain evidence="5">NRRL B-59562</strain>
    </source>
</reference>
<evidence type="ECO:0000313" key="5">
    <source>
        <dbReference type="Proteomes" id="UP000243778"/>
    </source>
</evidence>
<dbReference type="InterPro" id="IPR016181">
    <property type="entry name" value="Acyl_CoA_acyltransferase"/>
</dbReference>
<dbReference type="NCBIfam" id="TIGR03245">
    <property type="entry name" value="arg_AOST_alph"/>
    <property type="match status" value="1"/>
</dbReference>
<dbReference type="Pfam" id="PF04958">
    <property type="entry name" value="AstA"/>
    <property type="match status" value="1"/>
</dbReference>
<keyword evidence="1" id="KW-0056">Arginine metabolism</keyword>
<dbReference type="OrthoDB" id="21121at2"/>
<dbReference type="SUPFAM" id="SSF55729">
    <property type="entry name" value="Acyl-CoA N-acyltransferases (Nat)"/>
    <property type="match status" value="1"/>
</dbReference>